<dbReference type="EMBL" id="CP114029">
    <property type="protein sequence ID" value="WAP70390.1"/>
    <property type="molecule type" value="Genomic_DNA"/>
</dbReference>
<keyword evidence="2" id="KW-1133">Transmembrane helix</keyword>
<dbReference type="InterPro" id="IPR018638">
    <property type="entry name" value="DUF2061_membrane"/>
</dbReference>
<name>A0ABY7C6D0_9HYPH</name>
<dbReference type="RefSeq" id="WP_268882882.1">
    <property type="nucleotide sequence ID" value="NZ_CP114029.1"/>
</dbReference>
<feature type="transmembrane region" description="Helical" evidence="2">
    <location>
        <begin position="36"/>
        <end position="53"/>
    </location>
</feature>
<evidence type="ECO:0000313" key="4">
    <source>
        <dbReference type="EMBL" id="WAP70390.1"/>
    </source>
</evidence>
<feature type="transmembrane region" description="Helical" evidence="2">
    <location>
        <begin position="12"/>
        <end position="30"/>
    </location>
</feature>
<proteinExistence type="predicted"/>
<feature type="region of interest" description="Disordered" evidence="1">
    <location>
        <begin position="68"/>
        <end position="96"/>
    </location>
</feature>
<evidence type="ECO:0000259" key="3">
    <source>
        <dbReference type="Pfam" id="PF09834"/>
    </source>
</evidence>
<gene>
    <name evidence="4" type="ORF">OH818_10160</name>
</gene>
<dbReference type="Proteomes" id="UP001164020">
    <property type="component" value="Chromosome"/>
</dbReference>
<protein>
    <submittedName>
        <fullName evidence="4">DUF2061 domain-containing protein</fullName>
    </submittedName>
</protein>
<accession>A0ABY7C6D0</accession>
<feature type="domain" description="DUF2061" evidence="3">
    <location>
        <begin position="9"/>
        <end position="59"/>
    </location>
</feature>
<keyword evidence="2" id="KW-0472">Membrane</keyword>
<evidence type="ECO:0000256" key="2">
    <source>
        <dbReference type="SAM" id="Phobius"/>
    </source>
</evidence>
<sequence>METRRRSFAKAASWQVLGIVTMLALGFLFTGSLSSGGALAALSSLLGFVSYLLHERVWASIGWGLAGTSARQGAGTSAGAERPRRAAASEISHASA</sequence>
<organism evidence="4 5">
    <name type="scientific">Jiella pelagia</name>
    <dbReference type="NCBI Taxonomy" id="2986949"/>
    <lineage>
        <taxon>Bacteria</taxon>
        <taxon>Pseudomonadati</taxon>
        <taxon>Pseudomonadota</taxon>
        <taxon>Alphaproteobacteria</taxon>
        <taxon>Hyphomicrobiales</taxon>
        <taxon>Aurantimonadaceae</taxon>
        <taxon>Jiella</taxon>
    </lineage>
</organism>
<reference evidence="4" key="1">
    <citation type="submission" date="2022-12" db="EMBL/GenBank/DDBJ databases">
        <title>Jiella pelagia sp. nov., isolated from phosphonate enriched culture of Northwest Pacific surface seawater.</title>
        <authorList>
            <person name="Shin D.Y."/>
            <person name="Hwang C.Y."/>
        </authorList>
    </citation>
    <scope>NUCLEOTIDE SEQUENCE</scope>
    <source>
        <strain evidence="4">HL-NP1</strain>
    </source>
</reference>
<evidence type="ECO:0000256" key="1">
    <source>
        <dbReference type="SAM" id="MobiDB-lite"/>
    </source>
</evidence>
<dbReference type="Pfam" id="PF09834">
    <property type="entry name" value="DUF2061"/>
    <property type="match status" value="1"/>
</dbReference>
<keyword evidence="2" id="KW-0812">Transmembrane</keyword>
<keyword evidence="5" id="KW-1185">Reference proteome</keyword>
<evidence type="ECO:0000313" key="5">
    <source>
        <dbReference type="Proteomes" id="UP001164020"/>
    </source>
</evidence>